<reference evidence="4 5" key="1">
    <citation type="submission" date="2018-03" db="EMBL/GenBank/DDBJ databases">
        <title>Genomic Encyclopedia of Archaeal and Bacterial Type Strains, Phase II (KMG-II): from individual species to whole genera.</title>
        <authorList>
            <person name="Goeker M."/>
        </authorList>
    </citation>
    <scope>NUCLEOTIDE SEQUENCE [LARGE SCALE GENOMIC DNA]</scope>
    <source>
        <strain evidence="4 5">DSM 29328</strain>
    </source>
</reference>
<dbReference type="RefSeq" id="WP_106207709.1">
    <property type="nucleotide sequence ID" value="NZ_PVTD01000013.1"/>
</dbReference>
<dbReference type="GO" id="GO:0003700">
    <property type="term" value="F:DNA-binding transcription factor activity"/>
    <property type="evidence" value="ECO:0007669"/>
    <property type="project" value="InterPro"/>
</dbReference>
<dbReference type="SUPFAM" id="SSF46689">
    <property type="entry name" value="Homeodomain-like"/>
    <property type="match status" value="2"/>
</dbReference>
<gene>
    <name evidence="4" type="ORF">CLV78_11332</name>
</gene>
<proteinExistence type="predicted"/>
<dbReference type="PANTHER" id="PTHR11019:SF190">
    <property type="entry name" value="ARAC-FAMILY REGULATORY PROTEIN"/>
    <property type="match status" value="1"/>
</dbReference>
<dbReference type="SMART" id="SM00342">
    <property type="entry name" value="HTH_ARAC"/>
    <property type="match status" value="1"/>
</dbReference>
<sequence length="253" mass="28247">MTDAPAYCFHRSFEPQPKKTVQFDRDYLLYAVEGAIRIRVDGRRWTLPPAFAAWIPAKTPVDVIVNRPMTSCSVLLEPGFASAMPTRTLIFTMSEMARTMIQHSRRWGPTQASTDPTAEPFFRALMDHCAEIAALPSDLWQPEGRSSAVRNAIAYTEAHLAEPLSFANVAAVAGASERSLARHMAEEVGMSWSQVHRRLRMIRAVDLLVGTDLQVLRIAGDVGYSSLSAFNAAFREFSGMAPRDFRRTRVDTK</sequence>
<dbReference type="PANTHER" id="PTHR11019">
    <property type="entry name" value="HTH-TYPE TRANSCRIPTIONAL REGULATOR NIMR"/>
    <property type="match status" value="1"/>
</dbReference>
<evidence type="ECO:0000256" key="2">
    <source>
        <dbReference type="ARBA" id="ARBA00023163"/>
    </source>
</evidence>
<keyword evidence="1" id="KW-0805">Transcription regulation</keyword>
<protein>
    <submittedName>
        <fullName evidence="4">AraC family transcriptional regulator</fullName>
    </submittedName>
</protein>
<dbReference type="Gene3D" id="1.10.10.60">
    <property type="entry name" value="Homeodomain-like"/>
    <property type="match status" value="1"/>
</dbReference>
<feature type="domain" description="HTH araC/xylS-type" evidence="3">
    <location>
        <begin position="150"/>
        <end position="248"/>
    </location>
</feature>
<evidence type="ECO:0000256" key="1">
    <source>
        <dbReference type="ARBA" id="ARBA00023015"/>
    </source>
</evidence>
<accession>A0A2T0RGY3</accession>
<keyword evidence="2" id="KW-0804">Transcription</keyword>
<keyword evidence="5" id="KW-1185">Reference proteome</keyword>
<dbReference type="Proteomes" id="UP000239480">
    <property type="component" value="Unassembled WGS sequence"/>
</dbReference>
<organism evidence="4 5">
    <name type="scientific">Aliiruegeria haliotis</name>
    <dbReference type="NCBI Taxonomy" id="1280846"/>
    <lineage>
        <taxon>Bacteria</taxon>
        <taxon>Pseudomonadati</taxon>
        <taxon>Pseudomonadota</taxon>
        <taxon>Alphaproteobacteria</taxon>
        <taxon>Rhodobacterales</taxon>
        <taxon>Roseobacteraceae</taxon>
        <taxon>Aliiruegeria</taxon>
    </lineage>
</organism>
<dbReference type="Pfam" id="PF12833">
    <property type="entry name" value="HTH_18"/>
    <property type="match status" value="1"/>
</dbReference>
<evidence type="ECO:0000313" key="4">
    <source>
        <dbReference type="EMBL" id="PRY20433.1"/>
    </source>
</evidence>
<dbReference type="AlphaFoldDB" id="A0A2T0RGY3"/>
<dbReference type="EMBL" id="PVTD01000013">
    <property type="protein sequence ID" value="PRY20433.1"/>
    <property type="molecule type" value="Genomic_DNA"/>
</dbReference>
<name>A0A2T0RGY3_9RHOB</name>
<dbReference type="InterPro" id="IPR018060">
    <property type="entry name" value="HTH_AraC"/>
</dbReference>
<evidence type="ECO:0000259" key="3">
    <source>
        <dbReference type="PROSITE" id="PS01124"/>
    </source>
</evidence>
<dbReference type="InterPro" id="IPR009057">
    <property type="entry name" value="Homeodomain-like_sf"/>
</dbReference>
<dbReference type="GO" id="GO:0043565">
    <property type="term" value="F:sequence-specific DNA binding"/>
    <property type="evidence" value="ECO:0007669"/>
    <property type="project" value="InterPro"/>
</dbReference>
<evidence type="ECO:0000313" key="5">
    <source>
        <dbReference type="Proteomes" id="UP000239480"/>
    </source>
</evidence>
<dbReference type="PROSITE" id="PS01124">
    <property type="entry name" value="HTH_ARAC_FAMILY_2"/>
    <property type="match status" value="1"/>
</dbReference>
<dbReference type="OrthoDB" id="9816011at2"/>
<comment type="caution">
    <text evidence="4">The sequence shown here is derived from an EMBL/GenBank/DDBJ whole genome shotgun (WGS) entry which is preliminary data.</text>
</comment>